<dbReference type="EMBL" id="CP107006">
    <property type="protein sequence ID" value="UYQ94704.1"/>
    <property type="molecule type" value="Genomic_DNA"/>
</dbReference>
<proteinExistence type="predicted"/>
<name>A0ABY6J960_9BACT</name>
<evidence type="ECO:0000256" key="1">
    <source>
        <dbReference type="SAM" id="SignalP"/>
    </source>
</evidence>
<protein>
    <submittedName>
        <fullName evidence="2">Uncharacterized protein</fullName>
    </submittedName>
</protein>
<dbReference type="Proteomes" id="UP001162741">
    <property type="component" value="Chromosome"/>
</dbReference>
<feature type="signal peptide" evidence="1">
    <location>
        <begin position="1"/>
        <end position="25"/>
    </location>
</feature>
<evidence type="ECO:0000313" key="2">
    <source>
        <dbReference type="EMBL" id="UYQ94704.1"/>
    </source>
</evidence>
<feature type="chain" id="PRO_5046368797" evidence="1">
    <location>
        <begin position="26"/>
        <end position="113"/>
    </location>
</feature>
<sequence>MKKYILSFALLAAATGAFFVVKSQAAAPSAVGYYLFVGNMYDQTERIDPANYIYIDANPPYDPDPCAAGTQSLCGVYVQGNGTNPYIAPNSMLETRLENNQTWHGYIYYQSPQ</sequence>
<accession>A0ABY6J960</accession>
<keyword evidence="3" id="KW-1185">Reference proteome</keyword>
<keyword evidence="1" id="KW-0732">Signal</keyword>
<dbReference type="RefSeq" id="WP_244840094.1">
    <property type="nucleotide sequence ID" value="NZ_CP107006.1"/>
</dbReference>
<organism evidence="2 3">
    <name type="scientific">Chitinophaga horti</name>
    <dbReference type="NCBI Taxonomy" id="2920382"/>
    <lineage>
        <taxon>Bacteria</taxon>
        <taxon>Pseudomonadati</taxon>
        <taxon>Bacteroidota</taxon>
        <taxon>Chitinophagia</taxon>
        <taxon>Chitinophagales</taxon>
        <taxon>Chitinophagaceae</taxon>
        <taxon>Chitinophaga</taxon>
    </lineage>
</organism>
<gene>
    <name evidence="2" type="ORF">MKQ68_06320</name>
</gene>
<reference evidence="2" key="1">
    <citation type="submission" date="2022-10" db="EMBL/GenBank/DDBJ databases">
        <title>Chitinophaga sp. nov., isolated from soil.</title>
        <authorList>
            <person name="Jeon C.O."/>
        </authorList>
    </citation>
    <scope>NUCLEOTIDE SEQUENCE</scope>
    <source>
        <strain evidence="2">R8</strain>
    </source>
</reference>
<evidence type="ECO:0000313" key="3">
    <source>
        <dbReference type="Proteomes" id="UP001162741"/>
    </source>
</evidence>